<evidence type="ECO:0008006" key="3">
    <source>
        <dbReference type="Google" id="ProtNLM"/>
    </source>
</evidence>
<dbReference type="RefSeq" id="WP_371952311.1">
    <property type="nucleotide sequence ID" value="NZ_JAXCEI010000011.1"/>
</dbReference>
<evidence type="ECO:0000313" key="2">
    <source>
        <dbReference type="Proteomes" id="UP001569963"/>
    </source>
</evidence>
<keyword evidence="2" id="KW-1185">Reference proteome</keyword>
<gene>
    <name evidence="1" type="ORF">SM611_24775</name>
</gene>
<proteinExistence type="predicted"/>
<dbReference type="InterPro" id="IPR029063">
    <property type="entry name" value="SAM-dependent_MTases_sf"/>
</dbReference>
<reference evidence="1 2" key="1">
    <citation type="submission" date="2023-11" db="EMBL/GenBank/DDBJ databases">
        <title>Actinomadura monticuli sp. nov., isolated from volcanic ash.</title>
        <authorList>
            <person name="Lee S.D."/>
            <person name="Yang H."/>
            <person name="Kim I.S."/>
        </authorList>
    </citation>
    <scope>NUCLEOTIDE SEQUENCE [LARGE SCALE GENOMIC DNA]</scope>
    <source>
        <strain evidence="1 2">DLS-62</strain>
    </source>
</reference>
<dbReference type="SUPFAM" id="SSF53335">
    <property type="entry name" value="S-adenosyl-L-methionine-dependent methyltransferases"/>
    <property type="match status" value="1"/>
</dbReference>
<dbReference type="EMBL" id="JAXCEI010000011">
    <property type="protein sequence ID" value="MFA1542162.1"/>
    <property type="molecule type" value="Genomic_DNA"/>
</dbReference>
<protein>
    <recommendedName>
        <fullName evidence="3">Class I SAM-dependent methyltransferase</fullName>
    </recommendedName>
</protein>
<dbReference type="Proteomes" id="UP001569963">
    <property type="component" value="Unassembled WGS sequence"/>
</dbReference>
<sequence length="134" mass="14713">MTSTTSPDSRPGGIVYTGLGALYWLPDIGRWAEVVASLLRPGGFLYLDEPDAGSYADPQASVQHTRSIEFVHGLGEVVTALAAAGLRIDFLHEHDYTLWQRFSVLERDGTAYRPPEGRPRVPLMYSVRAAKPSP</sequence>
<name>A0ABV4QG49_9ACTN</name>
<accession>A0ABV4QG49</accession>
<dbReference type="Gene3D" id="3.40.50.150">
    <property type="entry name" value="Vaccinia Virus protein VP39"/>
    <property type="match status" value="1"/>
</dbReference>
<comment type="caution">
    <text evidence="1">The sequence shown here is derived from an EMBL/GenBank/DDBJ whole genome shotgun (WGS) entry which is preliminary data.</text>
</comment>
<organism evidence="1 2">
    <name type="scientific">Actinomadura monticuli</name>
    <dbReference type="NCBI Taxonomy" id="3097367"/>
    <lineage>
        <taxon>Bacteria</taxon>
        <taxon>Bacillati</taxon>
        <taxon>Actinomycetota</taxon>
        <taxon>Actinomycetes</taxon>
        <taxon>Streptosporangiales</taxon>
        <taxon>Thermomonosporaceae</taxon>
        <taxon>Actinomadura</taxon>
    </lineage>
</organism>
<evidence type="ECO:0000313" key="1">
    <source>
        <dbReference type="EMBL" id="MFA1542162.1"/>
    </source>
</evidence>